<evidence type="ECO:0000313" key="2">
    <source>
        <dbReference type="Proteomes" id="UP000054558"/>
    </source>
</evidence>
<dbReference type="InterPro" id="IPR027417">
    <property type="entry name" value="P-loop_NTPase"/>
</dbReference>
<dbReference type="OrthoDB" id="19861at2759"/>
<gene>
    <name evidence="1" type="ORF">KFL_003360110</name>
</gene>
<organism evidence="1 2">
    <name type="scientific">Klebsormidium nitens</name>
    <name type="common">Green alga</name>
    <name type="synonym">Ulothrix nitens</name>
    <dbReference type="NCBI Taxonomy" id="105231"/>
    <lineage>
        <taxon>Eukaryota</taxon>
        <taxon>Viridiplantae</taxon>
        <taxon>Streptophyta</taxon>
        <taxon>Klebsormidiophyceae</taxon>
        <taxon>Klebsormidiales</taxon>
        <taxon>Klebsormidiaceae</taxon>
        <taxon>Klebsormidium</taxon>
    </lineage>
</organism>
<dbReference type="EMBL" id="DF237285">
    <property type="protein sequence ID" value="GAQ87179.1"/>
    <property type="molecule type" value="Genomic_DNA"/>
</dbReference>
<dbReference type="SUPFAM" id="SSF52540">
    <property type="entry name" value="P-loop containing nucleoside triphosphate hydrolases"/>
    <property type="match status" value="2"/>
</dbReference>
<reference evidence="1 2" key="1">
    <citation type="journal article" date="2014" name="Nat. Commun.">
        <title>Klebsormidium flaccidum genome reveals primary factors for plant terrestrial adaptation.</title>
        <authorList>
            <person name="Hori K."/>
            <person name="Maruyama F."/>
            <person name="Fujisawa T."/>
            <person name="Togashi T."/>
            <person name="Yamamoto N."/>
            <person name="Seo M."/>
            <person name="Sato S."/>
            <person name="Yamada T."/>
            <person name="Mori H."/>
            <person name="Tajima N."/>
            <person name="Moriyama T."/>
            <person name="Ikeuchi M."/>
            <person name="Watanabe M."/>
            <person name="Wada H."/>
            <person name="Kobayashi K."/>
            <person name="Saito M."/>
            <person name="Masuda T."/>
            <person name="Sasaki-Sekimoto Y."/>
            <person name="Mashiguchi K."/>
            <person name="Awai K."/>
            <person name="Shimojima M."/>
            <person name="Masuda S."/>
            <person name="Iwai M."/>
            <person name="Nobusawa T."/>
            <person name="Narise T."/>
            <person name="Kondo S."/>
            <person name="Saito H."/>
            <person name="Sato R."/>
            <person name="Murakawa M."/>
            <person name="Ihara Y."/>
            <person name="Oshima-Yamada Y."/>
            <person name="Ohtaka K."/>
            <person name="Satoh M."/>
            <person name="Sonobe K."/>
            <person name="Ishii M."/>
            <person name="Ohtani R."/>
            <person name="Kanamori-Sato M."/>
            <person name="Honoki R."/>
            <person name="Miyazaki D."/>
            <person name="Mochizuki H."/>
            <person name="Umetsu J."/>
            <person name="Higashi K."/>
            <person name="Shibata D."/>
            <person name="Kamiya Y."/>
            <person name="Sato N."/>
            <person name="Nakamura Y."/>
            <person name="Tabata S."/>
            <person name="Ida S."/>
            <person name="Kurokawa K."/>
            <person name="Ohta H."/>
        </authorList>
    </citation>
    <scope>NUCLEOTIDE SEQUENCE [LARGE SCALE GENOMIC DNA]</scope>
    <source>
        <strain evidence="1 2">NIES-2285</strain>
    </source>
</reference>
<dbReference type="Proteomes" id="UP000054558">
    <property type="component" value="Unassembled WGS sequence"/>
</dbReference>
<dbReference type="PANTHER" id="PTHR33129">
    <property type="entry name" value="PROTEIN KINASE DOMAIN-CONTAINING PROTEIN-RELATED"/>
    <property type="match status" value="1"/>
</dbReference>
<proteinExistence type="predicted"/>
<dbReference type="OMA" id="AGMNRVH"/>
<sequence length="545" mass="61302">MEFCWRFYESDYAGPLQAYAEFIVRVDTVSGAIEVPPDLPLEIPPGLSKSIMIRPCYLLVLKKLGALGNSFALVLSGSPGIGKSAFSVLLLQYLAKRGAKVAYRYKDVWLGDTVVYFDFSDLSSIFVKVASVNTVHWIALLGLARDESVWQIQDGQAPRAQSLARGRHIVLSSSNVDDFREFAKGNRCEVWWLPVWSLEELQQCRRLLFPHVSEQVMESRFLEFGGLIRFVLANPKASFQKLAATLSAEQAFSLYHLTLASVESDVRHVFAHIAVDDNLDRTGYFLGSPDIKELVFAKSQAGQWQGLVEMLHAGAKETELGRMSGEALETYGHAVLLRGLDLDSEDVRQIFRQGPEWRPRLTGELTSAQMQTIAEIRESLRGPKTLVWDSPSKVYDLPELTQTYVQPITATNESWDSLICSGDATVNAVQFTRNTRHGTKVGGIQELLRRLRASCKKLRIFHAVPAEVYDTYTWQPWVGERAVQRKNKKGVEEMVSKVGTLSEDQVPTELRGIEQWVVKLRLPEPGSDTPNLSRAFYYGEIYESD</sequence>
<dbReference type="InterPro" id="IPR052980">
    <property type="entry name" value="Crinkler_effector"/>
</dbReference>
<protein>
    <submittedName>
        <fullName evidence="1">Uncharacterized protein</fullName>
    </submittedName>
</protein>
<keyword evidence="2" id="KW-1185">Reference proteome</keyword>
<dbReference type="AlphaFoldDB" id="A0A1Y1ICL0"/>
<accession>A0A1Y1ICL0</accession>
<evidence type="ECO:0000313" key="1">
    <source>
        <dbReference type="EMBL" id="GAQ87179.1"/>
    </source>
</evidence>
<dbReference type="PANTHER" id="PTHR33129:SF1">
    <property type="entry name" value="ATP-BINDING PROTEIN"/>
    <property type="match status" value="1"/>
</dbReference>
<name>A0A1Y1ICL0_KLENI</name>